<organism evidence="1 2">
    <name type="scientific">[Myrmecia] bisecta</name>
    <dbReference type="NCBI Taxonomy" id="41462"/>
    <lineage>
        <taxon>Eukaryota</taxon>
        <taxon>Viridiplantae</taxon>
        <taxon>Chlorophyta</taxon>
        <taxon>core chlorophytes</taxon>
        <taxon>Trebouxiophyceae</taxon>
        <taxon>Trebouxiales</taxon>
        <taxon>Trebouxiaceae</taxon>
        <taxon>Myrmecia</taxon>
    </lineage>
</organism>
<evidence type="ECO:0000313" key="1">
    <source>
        <dbReference type="EMBL" id="KAK9815651.1"/>
    </source>
</evidence>
<dbReference type="Proteomes" id="UP001489004">
    <property type="component" value="Unassembled WGS sequence"/>
</dbReference>
<dbReference type="AlphaFoldDB" id="A0AAW1PPQ6"/>
<gene>
    <name evidence="1" type="ORF">WJX72_007442</name>
</gene>
<proteinExistence type="predicted"/>
<keyword evidence="2" id="KW-1185">Reference proteome</keyword>
<dbReference type="EMBL" id="JALJOR010000006">
    <property type="protein sequence ID" value="KAK9815651.1"/>
    <property type="molecule type" value="Genomic_DNA"/>
</dbReference>
<sequence length="69" mass="7585">MPPVQLTFPLQRQASRNIAGKLVAVKMAEIENHKAGDLSTAPRELLGTQSESVLAVMEQLRKFKVPRGT</sequence>
<reference evidence="1 2" key="1">
    <citation type="journal article" date="2024" name="Nat. Commun.">
        <title>Phylogenomics reveals the evolutionary origins of lichenization in chlorophyte algae.</title>
        <authorList>
            <person name="Puginier C."/>
            <person name="Libourel C."/>
            <person name="Otte J."/>
            <person name="Skaloud P."/>
            <person name="Haon M."/>
            <person name="Grisel S."/>
            <person name="Petersen M."/>
            <person name="Berrin J.G."/>
            <person name="Delaux P.M."/>
            <person name="Dal Grande F."/>
            <person name="Keller J."/>
        </authorList>
    </citation>
    <scope>NUCLEOTIDE SEQUENCE [LARGE SCALE GENOMIC DNA]</scope>
    <source>
        <strain evidence="1 2">SAG 2043</strain>
    </source>
</reference>
<protein>
    <submittedName>
        <fullName evidence="1">Uncharacterized protein</fullName>
    </submittedName>
</protein>
<evidence type="ECO:0000313" key="2">
    <source>
        <dbReference type="Proteomes" id="UP001489004"/>
    </source>
</evidence>
<comment type="caution">
    <text evidence="1">The sequence shown here is derived from an EMBL/GenBank/DDBJ whole genome shotgun (WGS) entry which is preliminary data.</text>
</comment>
<accession>A0AAW1PPQ6</accession>
<name>A0AAW1PPQ6_9CHLO</name>